<feature type="transmembrane region" description="Helical" evidence="1">
    <location>
        <begin position="57"/>
        <end position="83"/>
    </location>
</feature>
<gene>
    <name evidence="3" type="ORF">Gocc_1465</name>
</gene>
<evidence type="ECO:0000313" key="3">
    <source>
        <dbReference type="EMBL" id="RDI74576.1"/>
    </source>
</evidence>
<dbReference type="RefSeq" id="WP_147281215.1">
    <property type="nucleotide sequence ID" value="NZ_QQZY01000003.1"/>
</dbReference>
<sequence>MRIVKAFLLGALAAGLLAYTAAAALAAVSQASGADVLRLALGPLVLVAVDTRAGTTTTTFGSGLLVLAVAGGLANALAATVLARRSR</sequence>
<dbReference type="EMBL" id="QQZY01000003">
    <property type="protein sequence ID" value="RDI74576.1"/>
    <property type="molecule type" value="Genomic_DNA"/>
</dbReference>
<evidence type="ECO:0000256" key="2">
    <source>
        <dbReference type="SAM" id="SignalP"/>
    </source>
</evidence>
<keyword evidence="2" id="KW-0732">Signal</keyword>
<evidence type="ECO:0000313" key="4">
    <source>
        <dbReference type="Proteomes" id="UP000254134"/>
    </source>
</evidence>
<proteinExistence type="predicted"/>
<keyword evidence="1" id="KW-0472">Membrane</keyword>
<dbReference type="Proteomes" id="UP000254134">
    <property type="component" value="Unassembled WGS sequence"/>
</dbReference>
<comment type="caution">
    <text evidence="3">The sequence shown here is derived from an EMBL/GenBank/DDBJ whole genome shotgun (WGS) entry which is preliminary data.</text>
</comment>
<organism evidence="3 4">
    <name type="scientific">Gaiella occulta</name>
    <dbReference type="NCBI Taxonomy" id="1002870"/>
    <lineage>
        <taxon>Bacteria</taxon>
        <taxon>Bacillati</taxon>
        <taxon>Actinomycetota</taxon>
        <taxon>Thermoleophilia</taxon>
        <taxon>Gaiellales</taxon>
        <taxon>Gaiellaceae</taxon>
        <taxon>Gaiella</taxon>
    </lineage>
</organism>
<protein>
    <submittedName>
        <fullName evidence="3">Uncharacterized protein</fullName>
    </submittedName>
</protein>
<reference evidence="3 4" key="1">
    <citation type="submission" date="2018-07" db="EMBL/GenBank/DDBJ databases">
        <title>High-quality-draft genome sequence of Gaiella occulta.</title>
        <authorList>
            <person name="Severino R."/>
            <person name="Froufe H.J.C."/>
            <person name="Rainey F.A."/>
            <person name="Barroso C."/>
            <person name="Albuquerque L."/>
            <person name="Lobo-Da-Cunha A."/>
            <person name="Da Costa M.S."/>
            <person name="Egas C."/>
        </authorList>
    </citation>
    <scope>NUCLEOTIDE SEQUENCE [LARGE SCALE GENOMIC DNA]</scope>
    <source>
        <strain evidence="3 4">F2-233</strain>
    </source>
</reference>
<keyword evidence="1" id="KW-0812">Transmembrane</keyword>
<keyword evidence="4" id="KW-1185">Reference proteome</keyword>
<dbReference type="AlphaFoldDB" id="A0A7M2YWY5"/>
<feature type="chain" id="PRO_5029880107" evidence="2">
    <location>
        <begin position="27"/>
        <end position="87"/>
    </location>
</feature>
<reference evidence="4" key="2">
    <citation type="journal article" date="2019" name="MicrobiologyOpen">
        <title>High-quality draft genome sequence of Gaiella occulta isolated from a 150 meter deep mineral water borehole and comparison with the genome sequences of other deep-branching lineages of the phylum Actinobacteria.</title>
        <authorList>
            <person name="Severino R."/>
            <person name="Froufe H.J.C."/>
            <person name="Barroso C."/>
            <person name="Albuquerque L."/>
            <person name="Lobo-da-Cunha A."/>
            <person name="da Costa M.S."/>
            <person name="Egas C."/>
        </authorList>
    </citation>
    <scope>NUCLEOTIDE SEQUENCE [LARGE SCALE GENOMIC DNA]</scope>
    <source>
        <strain evidence="4">F2-233</strain>
    </source>
</reference>
<feature type="signal peptide" evidence="2">
    <location>
        <begin position="1"/>
        <end position="26"/>
    </location>
</feature>
<evidence type="ECO:0000256" key="1">
    <source>
        <dbReference type="SAM" id="Phobius"/>
    </source>
</evidence>
<name>A0A7M2YWY5_9ACTN</name>
<accession>A0A7M2YWY5</accession>
<keyword evidence="1" id="KW-1133">Transmembrane helix</keyword>